<protein>
    <submittedName>
        <fullName evidence="3">DUF2680 domain-containing protein</fullName>
    </submittedName>
</protein>
<feature type="region of interest" description="Disordered" evidence="1">
    <location>
        <begin position="33"/>
        <end position="70"/>
    </location>
</feature>
<feature type="chain" id="PRO_5041696299" evidence="2">
    <location>
        <begin position="23"/>
        <end position="159"/>
    </location>
</feature>
<feature type="signal peptide" evidence="2">
    <location>
        <begin position="1"/>
        <end position="22"/>
    </location>
</feature>
<dbReference type="AlphaFoldDB" id="A0AA90R7D2"/>
<accession>A0AA90R7D2</accession>
<keyword evidence="2" id="KW-0732">Signal</keyword>
<evidence type="ECO:0000313" key="4">
    <source>
        <dbReference type="Proteomes" id="UP001178888"/>
    </source>
</evidence>
<evidence type="ECO:0000313" key="3">
    <source>
        <dbReference type="EMBL" id="MDQ6597216.1"/>
    </source>
</evidence>
<name>A0AA90R7D2_9BACI</name>
<dbReference type="EMBL" id="JAVGVR010000001">
    <property type="protein sequence ID" value="MDQ6597216.1"/>
    <property type="molecule type" value="Genomic_DNA"/>
</dbReference>
<proteinExistence type="predicted"/>
<sequence length="159" mass="19260">MIKKYVSLIFFLFCFIAAGYHANAEKDYEKKDNELEKVMPLPNKEKESELDEKNNSEKESDGEKKDSEKWDSDLTCTKDIKYTLAQKQSLDQIYHRIYMDYISLIETYAWAGALTQDEKNLRYNMLRNYILTFQKRNYKWCSEFEEDEWEEEWFNSDND</sequence>
<comment type="caution">
    <text evidence="3">The sequence shown here is derived from an EMBL/GenBank/DDBJ whole genome shotgun (WGS) entry which is preliminary data.</text>
</comment>
<gene>
    <name evidence="3" type="ORF">RCG21_12760</name>
</gene>
<dbReference type="RefSeq" id="WP_208025330.1">
    <property type="nucleotide sequence ID" value="NZ_JAVGVR010000001.1"/>
</dbReference>
<organism evidence="3 4">
    <name type="scientific">Bacillus salipaludis</name>
    <dbReference type="NCBI Taxonomy" id="2547811"/>
    <lineage>
        <taxon>Bacteria</taxon>
        <taxon>Bacillati</taxon>
        <taxon>Bacillota</taxon>
        <taxon>Bacilli</taxon>
        <taxon>Bacillales</taxon>
        <taxon>Bacillaceae</taxon>
        <taxon>Bacillus</taxon>
    </lineage>
</organism>
<reference evidence="3" key="1">
    <citation type="submission" date="2023-08" db="EMBL/GenBank/DDBJ databases">
        <title>Nitrogen cycling bacteria in agricultural field soils.</title>
        <authorList>
            <person name="Jang J."/>
        </authorList>
    </citation>
    <scope>NUCLEOTIDE SEQUENCE</scope>
    <source>
        <strain evidence="3">PS3-36</strain>
    </source>
</reference>
<evidence type="ECO:0000256" key="2">
    <source>
        <dbReference type="SAM" id="SignalP"/>
    </source>
</evidence>
<keyword evidence="4" id="KW-1185">Reference proteome</keyword>
<evidence type="ECO:0000256" key="1">
    <source>
        <dbReference type="SAM" id="MobiDB-lite"/>
    </source>
</evidence>
<dbReference type="Proteomes" id="UP001178888">
    <property type="component" value="Unassembled WGS sequence"/>
</dbReference>